<dbReference type="InterPro" id="IPR004099">
    <property type="entry name" value="Pyr_nucl-diS_OxRdtase_dimer"/>
</dbReference>
<dbReference type="PANTHER" id="PTHR43014">
    <property type="entry name" value="MERCURIC REDUCTASE"/>
    <property type="match status" value="1"/>
</dbReference>
<dbReference type="PIRSF" id="PIRSF000350">
    <property type="entry name" value="Mercury_reductase_MerA"/>
    <property type="match status" value="1"/>
</dbReference>
<dbReference type="EC" id="1.8.1.4" evidence="9"/>
<name>A0A6I2KWG3_9BURK</name>
<feature type="binding site" evidence="5">
    <location>
        <begin position="178"/>
        <end position="185"/>
    </location>
    <ligand>
        <name>NAD(+)</name>
        <dbReference type="ChEBI" id="CHEBI:57540"/>
    </ligand>
</feature>
<sequence length="480" mass="51702">MKTLRTEVAVIGAGTAGMTGYRAAKAGGKQTLLIEGNVYGTTCARVGCMPSKLLISAADAAHMLHAASAFGVHAGEVRIDGKAVMARVRSERDRFVGFVVESVDGYPAEDKLHGHARFLSPTQLQVDEHTLVEAERFVIATGSTPIVPDEWRAAGPRVITSDAVFDWDDLPESVAVAGTGVIGLELGQALHRLGVRVTIFGRGGSVAQLSDPEVLEVARHTLAGELDVRFKTKVIKVEQDGDGLAVTSENANGEQRTERFAYLLSAIGRRPNVHKLGLENTGLQRDHHGIPVYDKQTMQCGDSAIFIAGDANDERPQLPEAADHGRIAGDNAARYPDVRPGLRRTPLAITFTEPQIATLGLSYNELCAAHAGRFAVGKVSFHNQGRSRVMLQNQGMLRVYAEYATGRFLGAEMLGPRAENIGHLLSWAVQAGLTVEAMLDMPFYHPVVEEGVRTALRDLAHHLQHEPAHDCPCVDCTPAP</sequence>
<evidence type="ECO:0000313" key="9">
    <source>
        <dbReference type="EMBL" id="MRW90338.1"/>
    </source>
</evidence>
<evidence type="ECO:0000259" key="7">
    <source>
        <dbReference type="Pfam" id="PF02852"/>
    </source>
</evidence>
<keyword evidence="3 5" id="KW-0274">FAD</keyword>
<dbReference type="InterPro" id="IPR001100">
    <property type="entry name" value="Pyr_nuc-diS_OxRdtase"/>
</dbReference>
<feature type="disulfide bond" description="Redox-active" evidence="6">
    <location>
        <begin position="43"/>
        <end position="48"/>
    </location>
</feature>
<dbReference type="Pfam" id="PF07992">
    <property type="entry name" value="Pyr_redox_2"/>
    <property type="match status" value="1"/>
</dbReference>
<feature type="binding site" evidence="5">
    <location>
        <position position="310"/>
    </location>
    <ligand>
        <name>FAD</name>
        <dbReference type="ChEBI" id="CHEBI:57692"/>
    </ligand>
</feature>
<dbReference type="PANTHER" id="PTHR43014:SF4">
    <property type="entry name" value="PYRIDINE NUCLEOTIDE-DISULFIDE OXIDOREDUCTASE RCLA-RELATED"/>
    <property type="match status" value="1"/>
</dbReference>
<evidence type="ECO:0000313" key="10">
    <source>
        <dbReference type="Proteomes" id="UP000433309"/>
    </source>
</evidence>
<keyword evidence="5" id="KW-0520">NAD</keyword>
<keyword evidence="10" id="KW-1185">Reference proteome</keyword>
<feature type="domain" description="FAD/NAD(P)-binding" evidence="8">
    <location>
        <begin position="7"/>
        <end position="322"/>
    </location>
</feature>
<evidence type="ECO:0000256" key="6">
    <source>
        <dbReference type="PIRSR" id="PIRSR000350-4"/>
    </source>
</evidence>
<reference evidence="9 10" key="1">
    <citation type="submission" date="2019-11" db="EMBL/GenBank/DDBJ databases">
        <title>Novel species isolated from a subtropical stream in China.</title>
        <authorList>
            <person name="Lu H."/>
        </authorList>
    </citation>
    <scope>NUCLEOTIDE SEQUENCE [LARGE SCALE GENOMIC DNA]</scope>
    <source>
        <strain evidence="9 10">FT80W</strain>
    </source>
</reference>
<dbReference type="PRINTS" id="PR00411">
    <property type="entry name" value="PNDRDTASEI"/>
</dbReference>
<comment type="similarity">
    <text evidence="1">Belongs to the class-I pyridine nucleotide-disulfide oxidoreductase family.</text>
</comment>
<dbReference type="Proteomes" id="UP000433309">
    <property type="component" value="Unassembled WGS sequence"/>
</dbReference>
<dbReference type="Gene3D" id="3.50.50.60">
    <property type="entry name" value="FAD/NAD(P)-binding domain"/>
    <property type="match status" value="2"/>
</dbReference>
<organism evidence="9 10">
    <name type="scientific">Duganella guangzhouensis</name>
    <dbReference type="NCBI Taxonomy" id="2666084"/>
    <lineage>
        <taxon>Bacteria</taxon>
        <taxon>Pseudomonadati</taxon>
        <taxon>Pseudomonadota</taxon>
        <taxon>Betaproteobacteria</taxon>
        <taxon>Burkholderiales</taxon>
        <taxon>Oxalobacteraceae</taxon>
        <taxon>Telluria group</taxon>
        <taxon>Duganella</taxon>
    </lineage>
</organism>
<dbReference type="GO" id="GO:0003955">
    <property type="term" value="F:NAD(P)H dehydrogenase (quinone) activity"/>
    <property type="evidence" value="ECO:0007669"/>
    <property type="project" value="TreeGrafter"/>
</dbReference>
<keyword evidence="9" id="KW-0560">Oxidoreductase</keyword>
<feature type="binding site" evidence="5">
    <location>
        <position position="52"/>
    </location>
    <ligand>
        <name>FAD</name>
        <dbReference type="ChEBI" id="CHEBI:57692"/>
    </ligand>
</feature>
<evidence type="ECO:0000256" key="5">
    <source>
        <dbReference type="PIRSR" id="PIRSR000350-3"/>
    </source>
</evidence>
<dbReference type="InterPro" id="IPR036188">
    <property type="entry name" value="FAD/NAD-bd_sf"/>
</dbReference>
<dbReference type="SUPFAM" id="SSF51905">
    <property type="entry name" value="FAD/NAD(P)-binding domain"/>
    <property type="match status" value="1"/>
</dbReference>
<evidence type="ECO:0000256" key="1">
    <source>
        <dbReference type="ARBA" id="ARBA00007532"/>
    </source>
</evidence>
<dbReference type="InterPro" id="IPR016156">
    <property type="entry name" value="FAD/NAD-linked_Rdtase_dimer_sf"/>
</dbReference>
<dbReference type="GO" id="GO:0004148">
    <property type="term" value="F:dihydrolipoyl dehydrogenase (NADH) activity"/>
    <property type="evidence" value="ECO:0007669"/>
    <property type="project" value="UniProtKB-EC"/>
</dbReference>
<evidence type="ECO:0000256" key="4">
    <source>
        <dbReference type="PIRSR" id="PIRSR000350-2"/>
    </source>
</evidence>
<dbReference type="RefSeq" id="WP_154375669.1">
    <property type="nucleotide sequence ID" value="NZ_WKJK01000004.1"/>
</dbReference>
<dbReference type="GO" id="GO:0050660">
    <property type="term" value="F:flavin adenine dinucleotide binding"/>
    <property type="evidence" value="ECO:0007669"/>
    <property type="project" value="TreeGrafter"/>
</dbReference>
<comment type="caution">
    <text evidence="9">The sequence shown here is derived from an EMBL/GenBank/DDBJ whole genome shotgun (WGS) entry which is preliminary data.</text>
</comment>
<protein>
    <submittedName>
        <fullName evidence="9">Dihydrolipoyl dehydrogenase</fullName>
        <ecNumber evidence="9">1.8.1.4</ecNumber>
    </submittedName>
</protein>
<dbReference type="AlphaFoldDB" id="A0A6I2KWG3"/>
<dbReference type="Pfam" id="PF02852">
    <property type="entry name" value="Pyr_redox_dim"/>
    <property type="match status" value="1"/>
</dbReference>
<keyword evidence="2" id="KW-0285">Flavoprotein</keyword>
<feature type="active site" description="Proton acceptor" evidence="4">
    <location>
        <position position="445"/>
    </location>
</feature>
<gene>
    <name evidence="9" type="ORF">GJ699_10105</name>
</gene>
<dbReference type="SUPFAM" id="SSF55424">
    <property type="entry name" value="FAD/NAD-linked reductases, dimerisation (C-terminal) domain"/>
    <property type="match status" value="1"/>
</dbReference>
<evidence type="ECO:0000256" key="2">
    <source>
        <dbReference type="ARBA" id="ARBA00022630"/>
    </source>
</evidence>
<dbReference type="NCBIfam" id="NF004939">
    <property type="entry name" value="PRK06292.1-1"/>
    <property type="match status" value="1"/>
</dbReference>
<feature type="binding site" evidence="5">
    <location>
        <position position="268"/>
    </location>
    <ligand>
        <name>NAD(+)</name>
        <dbReference type="ChEBI" id="CHEBI:57540"/>
    </ligand>
</feature>
<proteinExistence type="inferred from homology"/>
<dbReference type="Gene3D" id="3.30.390.30">
    <property type="match status" value="1"/>
</dbReference>
<accession>A0A6I2KWG3</accession>
<comment type="cofactor">
    <cofactor evidence="5">
        <name>FAD</name>
        <dbReference type="ChEBI" id="CHEBI:57692"/>
    </cofactor>
    <text evidence="5">Binds 1 FAD per subunit.</text>
</comment>
<dbReference type="InterPro" id="IPR023753">
    <property type="entry name" value="FAD/NAD-binding_dom"/>
</dbReference>
<dbReference type="PRINTS" id="PR00368">
    <property type="entry name" value="FADPNR"/>
</dbReference>
<feature type="domain" description="Pyridine nucleotide-disulphide oxidoreductase dimerisation" evidence="7">
    <location>
        <begin position="349"/>
        <end position="455"/>
    </location>
</feature>
<evidence type="ECO:0000256" key="3">
    <source>
        <dbReference type="ARBA" id="ARBA00022827"/>
    </source>
</evidence>
<feature type="binding site" evidence="5">
    <location>
        <begin position="141"/>
        <end position="143"/>
    </location>
    <ligand>
        <name>FAD</name>
        <dbReference type="ChEBI" id="CHEBI:57692"/>
    </ligand>
</feature>
<evidence type="ECO:0000259" key="8">
    <source>
        <dbReference type="Pfam" id="PF07992"/>
    </source>
</evidence>
<keyword evidence="5" id="KW-0547">Nucleotide-binding</keyword>
<dbReference type="EMBL" id="WKJK01000004">
    <property type="protein sequence ID" value="MRW90338.1"/>
    <property type="molecule type" value="Genomic_DNA"/>
</dbReference>